<proteinExistence type="inferred from homology"/>
<comment type="miscellaneous">
    <text evidence="10">In the RecBCD complex, RecB has a slow 3'-5' helicase, an exonuclease activity and loads RecA onto ssDNA, RecD has a fast 5'-3' helicase activity, while RecC stimulates the ATPase and processivity of the RecB helicase and contributes to recognition of the Chi site.</text>
</comment>
<keyword evidence="6 10" id="KW-0269">Exonuclease</keyword>
<protein>
    <recommendedName>
        <fullName evidence="10">RecBCD enzyme subunit RecC</fullName>
    </recommendedName>
    <alternativeName>
        <fullName evidence="10">Exonuclease V subunit RecC</fullName>
        <shortName evidence="10">ExoV subunit RecC</shortName>
    </alternativeName>
    <alternativeName>
        <fullName evidence="10">Helicase/nuclease RecBCD subunit RecC</fullName>
    </alternativeName>
</protein>
<evidence type="ECO:0000256" key="9">
    <source>
        <dbReference type="ARBA" id="ARBA00023204"/>
    </source>
</evidence>
<name>A0A2K8U722_9GAMM</name>
<evidence type="ECO:0000256" key="10">
    <source>
        <dbReference type="HAMAP-Rule" id="MF_01486"/>
    </source>
</evidence>
<keyword evidence="2 10" id="KW-0547">Nucleotide-binding</keyword>
<dbReference type="GO" id="GO:0009338">
    <property type="term" value="C:exodeoxyribonuclease V complex"/>
    <property type="evidence" value="ECO:0007669"/>
    <property type="project" value="InterPro"/>
</dbReference>
<evidence type="ECO:0000259" key="11">
    <source>
        <dbReference type="Pfam" id="PF17946"/>
    </source>
</evidence>
<dbReference type="InterPro" id="IPR006697">
    <property type="entry name" value="RecC"/>
</dbReference>
<keyword evidence="3 10" id="KW-0227">DNA damage</keyword>
<evidence type="ECO:0000256" key="5">
    <source>
        <dbReference type="ARBA" id="ARBA00022806"/>
    </source>
</evidence>
<gene>
    <name evidence="10" type="primary">recC</name>
    <name evidence="12" type="ORF">THSYN_10590</name>
</gene>
<comment type="subunit">
    <text evidence="10">Heterotrimer of RecB, RecC and RecD. All subunits contribute to DNA-binding.</text>
</comment>
<evidence type="ECO:0000313" key="12">
    <source>
        <dbReference type="EMBL" id="AUB81354.1"/>
    </source>
</evidence>
<keyword evidence="13" id="KW-1185">Reference proteome</keyword>
<dbReference type="InterPro" id="IPR013986">
    <property type="entry name" value="DExx_box_DNA_helicase_dom_sf"/>
</dbReference>
<evidence type="ECO:0000256" key="1">
    <source>
        <dbReference type="ARBA" id="ARBA00022722"/>
    </source>
</evidence>
<evidence type="ECO:0000256" key="6">
    <source>
        <dbReference type="ARBA" id="ARBA00022839"/>
    </source>
</evidence>
<dbReference type="GO" id="GO:0005524">
    <property type="term" value="F:ATP binding"/>
    <property type="evidence" value="ECO:0007669"/>
    <property type="project" value="UniProtKB-UniRule"/>
</dbReference>
<dbReference type="Gene3D" id="3.40.50.10930">
    <property type="match status" value="1"/>
</dbReference>
<dbReference type="Gene3D" id="1.10.10.160">
    <property type="match status" value="1"/>
</dbReference>
<dbReference type="Pfam" id="PF04257">
    <property type="entry name" value="Exonuc_V_gamma"/>
    <property type="match status" value="1"/>
</dbReference>
<keyword evidence="5 10" id="KW-0347">Helicase</keyword>
<dbReference type="Pfam" id="PF17946">
    <property type="entry name" value="RecC_C"/>
    <property type="match status" value="1"/>
</dbReference>
<evidence type="ECO:0000256" key="7">
    <source>
        <dbReference type="ARBA" id="ARBA00022840"/>
    </source>
</evidence>
<dbReference type="Gene3D" id="1.10.10.990">
    <property type="match status" value="1"/>
</dbReference>
<dbReference type="GO" id="GO:0008854">
    <property type="term" value="F:exodeoxyribonuclease V activity"/>
    <property type="evidence" value="ECO:0007669"/>
    <property type="project" value="InterPro"/>
</dbReference>
<sequence>MVGLFDYDNDNDNDNVPAISVTTSVLIAPRGRLPEDSRNGSPCGDNGPRVAALVATRSAHPMLEIYHSNRLEVLLDHLVAVLDRPPADPFGEEFLVAQNQGMARWLAQGLAQRTGIAANLRFPLPARLVWDLLGCWFADLPPQSDWDKDRLVWRIFAWLPQLVADPAFAEPARYLVGEPRELKTYQLARRVADLFDQYLVYRPELVLEWEQGASLKPDQDHWQSRLWRLLAAQIQTPHRAALFARLDRALTEGVAPRTPLPERVLVFAPTALPPIYCRVLVGLAGLIPVHLFVLNPCDQYWADIVDEGRQARGRARALVTGTPDSTALLDLGNPLLASWGHGGMGFQDQLIEMGGDEIPDFREPDQGCLLGLIQGDILALRDRRSPDPAHRTPLDPTDDSIQVQACHGRHREVQVLHDRLLRCFATLPGLKPRQIICMAPDIDSYAPHIDAVFGAAPAVRRIPWSIADRRLSAEQPLLGAVTELLGLPNSRLGAAQVLDWLEVPAIARRFAIEPADLARIRTWVTETGVRWGLDAAMRADLDLPGEDANSWACGLRRLFLGLALPPGDTLYRGVLPYPDLEGAEALALGGLQELIETLGHWRLALARPRTLADWAGAVNRLLADLFEPDEDEEDLLQPLRAALDQLGRNGAAAGLTAPVGLDILRAEVGAVLDAATPAQRFLTGRVTFCNMVPMRSIPARVLCLLGMNGIDFPRDQRPLSFDLMAAAPRRGDRARREDDRHLFLEAVLSARERLYLSYLGRDQRDNAVRVPSVLVDELLDYCRGAFRFTDGVDLLERLLVRHPLQPFSRRYFDGADPRLWSYRDDWCRAAQAGRTPGSDCFAPLTAAPDAARETDAPVPELELDDLIRFLRLPAEWFLTRGLGLRTPQDEAAVAEVEPFVLDGLTGWGLRQRLLALAGEGRPDSEARALVLAGGDLPHGAAAELLLDAQAGRVAAFRDGLAPYLRDLRPPLDLGLAIGGLRLVGWVDGVTGGGRVAWRLGRQRAQDLVALWVRHLVLNHLAPAGVEPRSTLITESQDQRTGAFGLAVLTLEPVQGALGHLEHLLALFQFGQSAPLPLYPETSCAFARSGWDKKTWDAWEGGFGGGSGESQNWAVRTALRGRDPIDQTFEALAHQVFDPLFAAIQDDGD</sequence>
<evidence type="ECO:0000256" key="4">
    <source>
        <dbReference type="ARBA" id="ARBA00022801"/>
    </source>
</evidence>
<organism evidence="12 13">
    <name type="scientific">Candidatus Thiodictyon syntrophicum</name>
    <dbReference type="NCBI Taxonomy" id="1166950"/>
    <lineage>
        <taxon>Bacteria</taxon>
        <taxon>Pseudomonadati</taxon>
        <taxon>Pseudomonadota</taxon>
        <taxon>Gammaproteobacteria</taxon>
        <taxon>Chromatiales</taxon>
        <taxon>Chromatiaceae</taxon>
        <taxon>Thiodictyon</taxon>
    </lineage>
</organism>
<dbReference type="Gene3D" id="1.10.486.10">
    <property type="entry name" value="PCRA, domain 4"/>
    <property type="match status" value="1"/>
</dbReference>
<dbReference type="OrthoDB" id="9762834at2"/>
<keyword evidence="4 10" id="KW-0378">Hydrolase</keyword>
<dbReference type="GO" id="GO:0000724">
    <property type="term" value="P:double-strand break repair via homologous recombination"/>
    <property type="evidence" value="ECO:0007669"/>
    <property type="project" value="UniProtKB-UniRule"/>
</dbReference>
<evidence type="ECO:0000256" key="8">
    <source>
        <dbReference type="ARBA" id="ARBA00023125"/>
    </source>
</evidence>
<dbReference type="SUPFAM" id="SSF52540">
    <property type="entry name" value="P-loop containing nucleoside triphosphate hydrolases"/>
    <property type="match status" value="2"/>
</dbReference>
<keyword evidence="1 10" id="KW-0540">Nuclease</keyword>
<dbReference type="GO" id="GO:0003678">
    <property type="term" value="F:DNA helicase activity"/>
    <property type="evidence" value="ECO:0007669"/>
    <property type="project" value="UniProtKB-UniRule"/>
</dbReference>
<dbReference type="HAMAP" id="MF_01486">
    <property type="entry name" value="RecC"/>
    <property type="match status" value="1"/>
</dbReference>
<keyword evidence="7 10" id="KW-0067">ATP-binding</keyword>
<evidence type="ECO:0000256" key="2">
    <source>
        <dbReference type="ARBA" id="ARBA00022741"/>
    </source>
</evidence>
<dbReference type="InterPro" id="IPR011335">
    <property type="entry name" value="Restrct_endonuc-II-like"/>
</dbReference>
<dbReference type="RefSeq" id="WP_100919127.1">
    <property type="nucleotide sequence ID" value="NZ_CP020370.1"/>
</dbReference>
<evidence type="ECO:0000313" key="13">
    <source>
        <dbReference type="Proteomes" id="UP000232638"/>
    </source>
</evidence>
<dbReference type="InterPro" id="IPR041500">
    <property type="entry name" value="RecC_C"/>
</dbReference>
<dbReference type="InterPro" id="IPR027417">
    <property type="entry name" value="P-loop_NTPase"/>
</dbReference>
<comment type="function">
    <text evidence="10">A helicase/nuclease that prepares dsDNA breaks (DSB) for recombinational DNA repair. Binds to DSBs and unwinds DNA via a highly rapid and processive ATP-dependent bidirectional helicase activity. Unwinds dsDNA until it encounters a Chi (crossover hotspot instigator) sequence from the 3' direction. Cuts ssDNA a few nucleotides 3' to the Chi site. The properties and activities of the enzyme are changed at Chi. The Chi-altered holoenzyme produces a long 3'-ssDNA overhang and facilitates RecA-binding to the ssDNA for homologous DNA recombination and repair. Holoenzyme degrades any linearized DNA that is unable to undergo homologous recombination. In the holoenzyme this subunit recognizes the wild-type Chi sequence, and when added to isolated RecB increases its ATP-dependent helicase processivity.</text>
</comment>
<dbReference type="NCBIfam" id="TIGR01450">
    <property type="entry name" value="recC"/>
    <property type="match status" value="1"/>
</dbReference>
<accession>A0A2K8U722</accession>
<feature type="domain" description="RecC C-terminal" evidence="11">
    <location>
        <begin position="860"/>
        <end position="1088"/>
    </location>
</feature>
<dbReference type="PIRSF" id="PIRSF000980">
    <property type="entry name" value="RecC"/>
    <property type="match status" value="1"/>
</dbReference>
<dbReference type="EMBL" id="CP020370">
    <property type="protein sequence ID" value="AUB81354.1"/>
    <property type="molecule type" value="Genomic_DNA"/>
</dbReference>
<evidence type="ECO:0000256" key="3">
    <source>
        <dbReference type="ARBA" id="ARBA00022763"/>
    </source>
</evidence>
<keyword evidence="9 10" id="KW-0234">DNA repair</keyword>
<dbReference type="Gene3D" id="3.40.50.300">
    <property type="entry name" value="P-loop containing nucleotide triphosphate hydrolases"/>
    <property type="match status" value="1"/>
</dbReference>
<dbReference type="PANTHER" id="PTHR30591">
    <property type="entry name" value="RECBCD ENZYME SUBUNIT RECC"/>
    <property type="match status" value="1"/>
</dbReference>
<keyword evidence="8 10" id="KW-0238">DNA-binding</keyword>
<dbReference type="AlphaFoldDB" id="A0A2K8U722"/>
<dbReference type="GO" id="GO:0003677">
    <property type="term" value="F:DNA binding"/>
    <property type="evidence" value="ECO:0007669"/>
    <property type="project" value="UniProtKB-UniRule"/>
</dbReference>
<dbReference type="KEGG" id="tsy:THSYN_10590"/>
<dbReference type="PANTHER" id="PTHR30591:SF1">
    <property type="entry name" value="RECBCD ENZYME SUBUNIT RECC"/>
    <property type="match status" value="1"/>
</dbReference>
<comment type="similarity">
    <text evidence="10">Belongs to the RecC family.</text>
</comment>
<reference evidence="12 13" key="1">
    <citation type="submission" date="2017-03" db="EMBL/GenBank/DDBJ databases">
        <title>Complete genome sequence of Candidatus 'Thiodictyon syntrophicum' sp. nov. strain Cad16T, a photolithoautotroph purple sulfur bacterium isolated from an alpine meromictic lake.</title>
        <authorList>
            <person name="Luedin S.M."/>
            <person name="Pothier J.F."/>
            <person name="Danza F."/>
            <person name="Storelli N."/>
            <person name="Wittwer M."/>
            <person name="Tonolla M."/>
        </authorList>
    </citation>
    <scope>NUCLEOTIDE SEQUENCE [LARGE SCALE GENOMIC DNA]</scope>
    <source>
        <strain evidence="12 13">Cad16T</strain>
    </source>
</reference>
<dbReference type="SUPFAM" id="SSF52980">
    <property type="entry name" value="Restriction endonuclease-like"/>
    <property type="match status" value="1"/>
</dbReference>
<dbReference type="Proteomes" id="UP000232638">
    <property type="component" value="Chromosome"/>
</dbReference>